<evidence type="ECO:0000313" key="2">
    <source>
        <dbReference type="Proteomes" id="UP000554235"/>
    </source>
</evidence>
<protein>
    <submittedName>
        <fullName evidence="1">Uncharacterized protein</fullName>
    </submittedName>
</protein>
<organism evidence="1 2">
    <name type="scientific">Fusarium albosuccineum</name>
    <dbReference type="NCBI Taxonomy" id="1237068"/>
    <lineage>
        <taxon>Eukaryota</taxon>
        <taxon>Fungi</taxon>
        <taxon>Dikarya</taxon>
        <taxon>Ascomycota</taxon>
        <taxon>Pezizomycotina</taxon>
        <taxon>Sordariomycetes</taxon>
        <taxon>Hypocreomycetidae</taxon>
        <taxon>Hypocreales</taxon>
        <taxon>Nectriaceae</taxon>
        <taxon>Fusarium</taxon>
        <taxon>Fusarium decemcellulare species complex</taxon>
    </lineage>
</organism>
<dbReference type="EMBL" id="JAADYS010003357">
    <property type="protein sequence ID" value="KAF4447987.1"/>
    <property type="molecule type" value="Genomic_DNA"/>
</dbReference>
<comment type="caution">
    <text evidence="1">The sequence shown here is derived from an EMBL/GenBank/DDBJ whole genome shotgun (WGS) entry which is preliminary data.</text>
</comment>
<reference evidence="1 2" key="1">
    <citation type="submission" date="2020-01" db="EMBL/GenBank/DDBJ databases">
        <title>Identification and distribution of gene clusters putatively required for synthesis of sphingolipid metabolism inhibitors in phylogenetically diverse species of the filamentous fungus Fusarium.</title>
        <authorList>
            <person name="Kim H.-S."/>
            <person name="Busman M."/>
            <person name="Brown D.W."/>
            <person name="Divon H."/>
            <person name="Uhlig S."/>
            <person name="Proctor R.H."/>
        </authorList>
    </citation>
    <scope>NUCLEOTIDE SEQUENCE [LARGE SCALE GENOMIC DNA]</scope>
    <source>
        <strain evidence="1 2">NRRL 20459</strain>
    </source>
</reference>
<proteinExistence type="predicted"/>
<dbReference type="AlphaFoldDB" id="A0A8H4KCN2"/>
<dbReference type="Proteomes" id="UP000554235">
    <property type="component" value="Unassembled WGS sequence"/>
</dbReference>
<sequence>MNVRYLKSVFDQYAKVNDIGKGREIHQSPSPKMNTPDTTNPVAITGIVVSKHYLSPNSIEQGINKADAFAEGCRKRIPCEGMKPPSMTTSVATTWLAEKFTAVPTLRPTDMAWRN</sequence>
<name>A0A8H4KCN2_9HYPO</name>
<gene>
    <name evidence="1" type="ORF">FALBO_16871</name>
</gene>
<keyword evidence="2" id="KW-1185">Reference proteome</keyword>
<evidence type="ECO:0000313" key="1">
    <source>
        <dbReference type="EMBL" id="KAF4447987.1"/>
    </source>
</evidence>
<accession>A0A8H4KCN2</accession>